<feature type="compositionally biased region" description="Low complexity" evidence="1">
    <location>
        <begin position="436"/>
        <end position="447"/>
    </location>
</feature>
<feature type="compositionally biased region" description="Basic and acidic residues" evidence="1">
    <location>
        <begin position="159"/>
        <end position="172"/>
    </location>
</feature>
<protein>
    <submittedName>
        <fullName evidence="6">DB domain-containing protein</fullName>
    </submittedName>
</protein>
<evidence type="ECO:0000313" key="6">
    <source>
        <dbReference type="WBParaSite" id="TCNE_0000034901-mRNA-1"/>
    </source>
</evidence>
<feature type="domain" description="Domain of unknown function DB" evidence="3">
    <location>
        <begin position="578"/>
        <end position="676"/>
    </location>
</feature>
<evidence type="ECO:0000313" key="4">
    <source>
        <dbReference type="EMBL" id="VDM24073.1"/>
    </source>
</evidence>
<feature type="signal peptide" evidence="2">
    <location>
        <begin position="1"/>
        <end position="22"/>
    </location>
</feature>
<evidence type="ECO:0000313" key="5">
    <source>
        <dbReference type="Proteomes" id="UP000050794"/>
    </source>
</evidence>
<organism evidence="5 6">
    <name type="scientific">Toxocara canis</name>
    <name type="common">Canine roundworm</name>
    <dbReference type="NCBI Taxonomy" id="6265"/>
    <lineage>
        <taxon>Eukaryota</taxon>
        <taxon>Metazoa</taxon>
        <taxon>Ecdysozoa</taxon>
        <taxon>Nematoda</taxon>
        <taxon>Chromadorea</taxon>
        <taxon>Rhabditida</taxon>
        <taxon>Spirurina</taxon>
        <taxon>Ascaridomorpha</taxon>
        <taxon>Ascaridoidea</taxon>
        <taxon>Toxocaridae</taxon>
        <taxon>Toxocara</taxon>
    </lineage>
</organism>
<evidence type="ECO:0000259" key="3">
    <source>
        <dbReference type="Pfam" id="PF01682"/>
    </source>
</evidence>
<dbReference type="Pfam" id="PF01682">
    <property type="entry name" value="DB"/>
    <property type="match status" value="1"/>
</dbReference>
<accession>A0A183TVT0</accession>
<dbReference type="PANTHER" id="PTHR21679:SF6">
    <property type="entry name" value="DOMAIN OF UNKNOWN FUNCTION DB DOMAIN-CONTAINING PROTEIN"/>
    <property type="match status" value="1"/>
</dbReference>
<feature type="compositionally biased region" description="Low complexity" evidence="1">
    <location>
        <begin position="215"/>
        <end position="234"/>
    </location>
</feature>
<feature type="region of interest" description="Disordered" evidence="1">
    <location>
        <begin position="119"/>
        <end position="262"/>
    </location>
</feature>
<feature type="region of interest" description="Disordered" evidence="1">
    <location>
        <begin position="336"/>
        <end position="447"/>
    </location>
</feature>
<dbReference type="WBParaSite" id="TCNE_0000034901-mRNA-1">
    <property type="protein sequence ID" value="TCNE_0000034901-mRNA-1"/>
    <property type="gene ID" value="TCNE_0000034901"/>
</dbReference>
<reference evidence="6" key="1">
    <citation type="submission" date="2016-06" db="UniProtKB">
        <authorList>
            <consortium name="WormBaseParasite"/>
        </authorList>
    </citation>
    <scope>IDENTIFICATION</scope>
</reference>
<dbReference type="PROSITE" id="PS51257">
    <property type="entry name" value="PROKAR_LIPOPROTEIN"/>
    <property type="match status" value="1"/>
</dbReference>
<feature type="compositionally biased region" description="Pro residues" evidence="1">
    <location>
        <begin position="353"/>
        <end position="367"/>
    </location>
</feature>
<keyword evidence="5" id="KW-1185">Reference proteome</keyword>
<name>A0A183TVT0_TOXCA</name>
<dbReference type="Proteomes" id="UP000050794">
    <property type="component" value="Unassembled WGS sequence"/>
</dbReference>
<dbReference type="EMBL" id="UYWY01000149">
    <property type="protein sequence ID" value="VDM24073.1"/>
    <property type="molecule type" value="Genomic_DNA"/>
</dbReference>
<feature type="compositionally biased region" description="Low complexity" evidence="1">
    <location>
        <begin position="382"/>
        <end position="419"/>
    </location>
</feature>
<feature type="compositionally biased region" description="Polar residues" evidence="1">
    <location>
        <begin position="235"/>
        <end position="258"/>
    </location>
</feature>
<reference evidence="4 5" key="2">
    <citation type="submission" date="2018-11" db="EMBL/GenBank/DDBJ databases">
        <authorList>
            <consortium name="Pathogen Informatics"/>
        </authorList>
    </citation>
    <scope>NUCLEOTIDE SEQUENCE [LARGE SCALE GENOMIC DNA]</scope>
</reference>
<feature type="compositionally biased region" description="Low complexity" evidence="1">
    <location>
        <begin position="175"/>
        <end position="199"/>
    </location>
</feature>
<dbReference type="AlphaFoldDB" id="A0A183TVT0"/>
<dbReference type="PANTHER" id="PTHR21679">
    <property type="entry name" value="DOMAIN OF UNKNOWN FUNCTION DB DOMAIN-CONTAINING PROTEIN-RELATED"/>
    <property type="match status" value="1"/>
</dbReference>
<evidence type="ECO:0000256" key="2">
    <source>
        <dbReference type="SAM" id="SignalP"/>
    </source>
</evidence>
<feature type="compositionally biased region" description="Polar residues" evidence="1">
    <location>
        <begin position="420"/>
        <end position="435"/>
    </location>
</feature>
<sequence>MRLRGYHFSTAVILVAACLVEADLPSCERAKCHHCRVDFIAKMCPTSCEPCPKPIPGPSKDKFAQAKRIVLAASAKSEVVEAEKTRTLQPLPYSNSAHGILQRVSPKPLPTYDELEPSADVVETKPLPLSQQQSQRVDRTRVTKAPRTASSEVSNARKFILDPESTRNEQHRKLQQIAPTQLPQQQQQPPIRQQRFKQQGTPTQQYQKPVPQRNLQQPEPQLHPQPHSQLRPQLTAQQLPVQPSQAVQYQQNRPSSSPVAVLGAQPAAQTQQSPAFNPFQPFLSQSFGALSPTTSAPIFNPFTFPTFVPMTFPPITPPAVSQQGFQAVRFPQAPTLLPPPMQLPNFNQAQLPFSPPQIPPPPPPPLPLLGQLPTDHNRHVSQQVQPQPQPQLQLQSQPPLKLQQPYHQQQLQQPSYAQQRDAQLNYQPQPASQVPQQRQSQSAFSAQPAVAQFTQNALNQQQTAALNPPQLAQLALAASQQHFTATQPPLPPPQPIAAPIEASIDAAGTQIEKAFYATGKETPIPIKQVVRLPTISSSSRAKLYGLNKIPLTTLQCPRQPNWEPCISKEVANERFRSCCQRLGEGCATLCNYDATLTTIQLGVLTGRCPISKVADMMICASGYEDATPCCQAYNVFEPGFEHCRPYCNPAAGLPQGGMLSEQYKCLGKLSQIQRCFYVSQRP</sequence>
<dbReference type="InterPro" id="IPR002602">
    <property type="entry name" value="DB"/>
</dbReference>
<gene>
    <name evidence="4" type="ORF">TCNE_LOCUS350</name>
</gene>
<feature type="chain" id="PRO_5044552843" evidence="2">
    <location>
        <begin position="23"/>
        <end position="682"/>
    </location>
</feature>
<proteinExistence type="predicted"/>
<keyword evidence="2" id="KW-0732">Signal</keyword>
<evidence type="ECO:0000256" key="1">
    <source>
        <dbReference type="SAM" id="MobiDB-lite"/>
    </source>
</evidence>